<name>A0A5B7IEU7_PORTR</name>
<reference evidence="2 3" key="1">
    <citation type="submission" date="2019-05" db="EMBL/GenBank/DDBJ databases">
        <title>Another draft genome of Portunus trituberculatus and its Hox gene families provides insights of decapod evolution.</title>
        <authorList>
            <person name="Jeong J.-H."/>
            <person name="Song I."/>
            <person name="Kim S."/>
            <person name="Choi T."/>
            <person name="Kim D."/>
            <person name="Ryu S."/>
            <person name="Kim W."/>
        </authorList>
    </citation>
    <scope>NUCLEOTIDE SEQUENCE [LARGE SCALE GENOMIC DNA]</scope>
    <source>
        <tissue evidence="2">Muscle</tissue>
    </source>
</reference>
<sequence>MSGSDSALGSEVKVITGDACDE</sequence>
<gene>
    <name evidence="2" type="ORF">E2C01_074654</name>
</gene>
<keyword evidence="3" id="KW-1185">Reference proteome</keyword>
<dbReference type="Proteomes" id="UP000324222">
    <property type="component" value="Unassembled WGS sequence"/>
</dbReference>
<dbReference type="AlphaFoldDB" id="A0A5B7IEU7"/>
<organism evidence="2 3">
    <name type="scientific">Portunus trituberculatus</name>
    <name type="common">Swimming crab</name>
    <name type="synonym">Neptunus trituberculatus</name>
    <dbReference type="NCBI Taxonomy" id="210409"/>
    <lineage>
        <taxon>Eukaryota</taxon>
        <taxon>Metazoa</taxon>
        <taxon>Ecdysozoa</taxon>
        <taxon>Arthropoda</taxon>
        <taxon>Crustacea</taxon>
        <taxon>Multicrustacea</taxon>
        <taxon>Malacostraca</taxon>
        <taxon>Eumalacostraca</taxon>
        <taxon>Eucarida</taxon>
        <taxon>Decapoda</taxon>
        <taxon>Pleocyemata</taxon>
        <taxon>Brachyura</taxon>
        <taxon>Eubrachyura</taxon>
        <taxon>Portunoidea</taxon>
        <taxon>Portunidae</taxon>
        <taxon>Portuninae</taxon>
        <taxon>Portunus</taxon>
    </lineage>
</organism>
<evidence type="ECO:0000313" key="3">
    <source>
        <dbReference type="Proteomes" id="UP000324222"/>
    </source>
</evidence>
<accession>A0A5B7IEU7</accession>
<evidence type="ECO:0000313" key="2">
    <source>
        <dbReference type="EMBL" id="MPC80087.1"/>
    </source>
</evidence>
<feature type="region of interest" description="Disordered" evidence="1">
    <location>
        <begin position="1"/>
        <end position="22"/>
    </location>
</feature>
<proteinExistence type="predicted"/>
<dbReference type="EMBL" id="VSRR010052965">
    <property type="protein sequence ID" value="MPC80087.1"/>
    <property type="molecule type" value="Genomic_DNA"/>
</dbReference>
<comment type="caution">
    <text evidence="2">The sequence shown here is derived from an EMBL/GenBank/DDBJ whole genome shotgun (WGS) entry which is preliminary data.</text>
</comment>
<evidence type="ECO:0000256" key="1">
    <source>
        <dbReference type="SAM" id="MobiDB-lite"/>
    </source>
</evidence>
<protein>
    <submittedName>
        <fullName evidence="2">Uncharacterized protein</fullName>
    </submittedName>
</protein>